<evidence type="ECO:0000256" key="3">
    <source>
        <dbReference type="ARBA" id="ARBA00022842"/>
    </source>
</evidence>
<keyword evidence="3 7" id="KW-0460">Magnesium</keyword>
<dbReference type="NCBIfam" id="TIGR00231">
    <property type="entry name" value="small_GTP"/>
    <property type="match status" value="1"/>
</dbReference>
<keyword evidence="1 7" id="KW-0479">Metal-binding</keyword>
<evidence type="ECO:0000256" key="7">
    <source>
        <dbReference type="PIRSR" id="PIRSR006809-2"/>
    </source>
</evidence>
<keyword evidence="2 5" id="KW-0547">Nucleotide-binding</keyword>
<dbReference type="OrthoDB" id="10150at2157"/>
<dbReference type="InterPro" id="IPR016496">
    <property type="entry name" value="GTPase_HflX"/>
</dbReference>
<proteinExistence type="inferred from homology"/>
<dbReference type="KEGG" id="nfn:NFRAN_2816"/>
<dbReference type="PANTHER" id="PTHR10229:SF8">
    <property type="entry name" value="GTPASE HFLX"/>
    <property type="match status" value="1"/>
</dbReference>
<protein>
    <recommendedName>
        <fullName evidence="5">GTPase HflX</fullName>
    </recommendedName>
    <alternativeName>
        <fullName evidence="5">GTP-binding protein HflX</fullName>
    </alternativeName>
</protein>
<comment type="subcellular location">
    <subcellularLocation>
        <location evidence="5">Cytoplasm</location>
    </subcellularLocation>
    <text evidence="5">May associate with membranes.</text>
</comment>
<reference evidence="9 10" key="1">
    <citation type="submission" date="2019-02" db="EMBL/GenBank/DDBJ databases">
        <authorList>
            <person name="Lehtovirta-Morley E L."/>
        </authorList>
    </citation>
    <scope>NUCLEOTIDE SEQUENCE [LARGE SCALE GENOMIC DNA]</scope>
    <source>
        <strain evidence="9">NFRAN1</strain>
    </source>
</reference>
<dbReference type="GO" id="GO:0005737">
    <property type="term" value="C:cytoplasm"/>
    <property type="evidence" value="ECO:0007669"/>
    <property type="project" value="UniProtKB-SubCell"/>
</dbReference>
<feature type="binding site" evidence="6">
    <location>
        <begin position="198"/>
        <end position="205"/>
    </location>
    <ligand>
        <name>GTP</name>
        <dbReference type="ChEBI" id="CHEBI:37565"/>
    </ligand>
</feature>
<dbReference type="InterPro" id="IPR032305">
    <property type="entry name" value="GTP-bd_M"/>
</dbReference>
<evidence type="ECO:0000313" key="10">
    <source>
        <dbReference type="Proteomes" id="UP000294299"/>
    </source>
</evidence>
<sequence length="366" mass="41687">MKFTNLENRKKALLITYPTEFSKSEALSLAESAGYAIMETVSQRNITRSRFGIGKGKAEEVKEIVSKLSIEVIIFDELLKPSQQYNLARLCKVDVIDREKLILEIFLARATTNESKIQVRLAQLKYDIVRVKEKTRLAKLGEQPGFYGLGKYDADVHLLDIKRRTTLLKKKLKIEERKRALHRTQRLSSNLPLIALAGYTSAGKTTLFNLLAKEKKDTSEKVFTTLTTYTRSFLIEERKALVSDTIGFISRLPPYMIEAFKSTLSELNYADVILLVIDFSEDTVGIRKKLKSSMEILAQLQIPLDKCILVLNKIDKVKSNEIKDKLNELFITKGMDQVISISAELGYNIPSLIKLIKERIDTIKYA</sequence>
<dbReference type="InterPro" id="IPR006073">
    <property type="entry name" value="GTP-bd"/>
</dbReference>
<dbReference type="PANTHER" id="PTHR10229">
    <property type="entry name" value="GTP-BINDING PROTEIN HFLX"/>
    <property type="match status" value="1"/>
</dbReference>
<dbReference type="AlphaFoldDB" id="A0A484IJS7"/>
<dbReference type="Gene3D" id="3.40.50.11060">
    <property type="entry name" value="GTPase HflX, N-terminal domain"/>
    <property type="match status" value="1"/>
</dbReference>
<dbReference type="Pfam" id="PF01926">
    <property type="entry name" value="MMR_HSR1"/>
    <property type="match status" value="1"/>
</dbReference>
<feature type="binding site" evidence="6">
    <location>
        <begin position="244"/>
        <end position="247"/>
    </location>
    <ligand>
        <name>GTP</name>
        <dbReference type="ChEBI" id="CHEBI:37565"/>
    </ligand>
</feature>
<dbReference type="GO" id="GO:0003924">
    <property type="term" value="F:GTPase activity"/>
    <property type="evidence" value="ECO:0007669"/>
    <property type="project" value="UniProtKB-UniRule"/>
</dbReference>
<dbReference type="InterPro" id="IPR025121">
    <property type="entry name" value="GTPase_HflX_N"/>
</dbReference>
<feature type="binding site" evidence="7">
    <location>
        <position position="205"/>
    </location>
    <ligand>
        <name>Mg(2+)</name>
        <dbReference type="ChEBI" id="CHEBI:18420"/>
    </ligand>
</feature>
<keyword evidence="5" id="KW-0963">Cytoplasm</keyword>
<dbReference type="PIRSF" id="PIRSF006809">
    <property type="entry name" value="GTP-binding_hflX_prd"/>
    <property type="match status" value="1"/>
</dbReference>
<dbReference type="NCBIfam" id="TIGR03156">
    <property type="entry name" value="GTP_HflX"/>
    <property type="match status" value="1"/>
</dbReference>
<dbReference type="GO" id="GO:0046872">
    <property type="term" value="F:metal ion binding"/>
    <property type="evidence" value="ECO:0007669"/>
    <property type="project" value="UniProtKB-KW"/>
</dbReference>
<feature type="binding site" evidence="6">
    <location>
        <begin position="312"/>
        <end position="315"/>
    </location>
    <ligand>
        <name>GTP</name>
        <dbReference type="ChEBI" id="CHEBI:37565"/>
    </ligand>
</feature>
<evidence type="ECO:0000256" key="1">
    <source>
        <dbReference type="ARBA" id="ARBA00022723"/>
    </source>
</evidence>
<evidence type="ECO:0000256" key="5">
    <source>
        <dbReference type="HAMAP-Rule" id="MF_00900"/>
    </source>
</evidence>
<dbReference type="GeneID" id="39421952"/>
<dbReference type="EMBL" id="LR216287">
    <property type="protein sequence ID" value="VFJ15139.1"/>
    <property type="molecule type" value="Genomic_DNA"/>
</dbReference>
<gene>
    <name evidence="5 9" type="primary">hflX</name>
    <name evidence="9" type="ORF">NFRAN_2816</name>
</gene>
<dbReference type="PROSITE" id="PS51705">
    <property type="entry name" value="G_HFLX"/>
    <property type="match status" value="1"/>
</dbReference>
<feature type="domain" description="Hflx-type G" evidence="8">
    <location>
        <begin position="192"/>
        <end position="364"/>
    </location>
</feature>
<dbReference type="SUPFAM" id="SSF52540">
    <property type="entry name" value="P-loop containing nucleoside triphosphate hydrolases"/>
    <property type="match status" value="1"/>
</dbReference>
<organism evidence="9 10">
    <name type="scientific">Candidatus Nitrosocosmicus franklandianus</name>
    <dbReference type="NCBI Taxonomy" id="1798806"/>
    <lineage>
        <taxon>Archaea</taxon>
        <taxon>Nitrososphaerota</taxon>
        <taxon>Nitrososphaeria</taxon>
        <taxon>Nitrososphaerales</taxon>
        <taxon>Nitrososphaeraceae</taxon>
        <taxon>Candidatus Nitrosocosmicus</taxon>
    </lineage>
</organism>
<dbReference type="Pfam" id="PF16360">
    <property type="entry name" value="GTP-bdg_M"/>
    <property type="match status" value="1"/>
</dbReference>
<dbReference type="InterPro" id="IPR030394">
    <property type="entry name" value="G_HFLX_dom"/>
</dbReference>
<feature type="binding site" evidence="6">
    <location>
        <begin position="223"/>
        <end position="227"/>
    </location>
    <ligand>
        <name>GTP</name>
        <dbReference type="ChEBI" id="CHEBI:37565"/>
    </ligand>
</feature>
<comment type="function">
    <text evidence="5">GTPase that associates with the 50S ribosomal subunit and may have a role during protein synthesis or ribosome biogenesis.</text>
</comment>
<keyword evidence="10" id="KW-1185">Reference proteome</keyword>
<dbReference type="HAMAP" id="MF_00900">
    <property type="entry name" value="GTPase_HflX"/>
    <property type="match status" value="1"/>
</dbReference>
<evidence type="ECO:0000256" key="6">
    <source>
        <dbReference type="PIRSR" id="PIRSR006809-1"/>
    </source>
</evidence>
<evidence type="ECO:0000259" key="8">
    <source>
        <dbReference type="PROSITE" id="PS51705"/>
    </source>
</evidence>
<comment type="cofactor">
    <cofactor evidence="7">
        <name>Mg(2+)</name>
        <dbReference type="ChEBI" id="CHEBI:18420"/>
    </cofactor>
</comment>
<dbReference type="InterPro" id="IPR005225">
    <property type="entry name" value="Small_GTP-bd"/>
</dbReference>
<evidence type="ECO:0000313" key="9">
    <source>
        <dbReference type="EMBL" id="VFJ15139.1"/>
    </source>
</evidence>
<dbReference type="GO" id="GO:0005525">
    <property type="term" value="F:GTP binding"/>
    <property type="evidence" value="ECO:0007669"/>
    <property type="project" value="UniProtKB-UniRule"/>
</dbReference>
<dbReference type="RefSeq" id="WP_134485149.1">
    <property type="nucleotide sequence ID" value="NZ_LR216287.1"/>
</dbReference>
<evidence type="ECO:0000256" key="4">
    <source>
        <dbReference type="ARBA" id="ARBA00023134"/>
    </source>
</evidence>
<dbReference type="InterPro" id="IPR027417">
    <property type="entry name" value="P-loop_NTPase"/>
</dbReference>
<comment type="similarity">
    <text evidence="5">Belongs to the TRAFAC class OBG-HflX-like GTPase superfamily. HflX GTPase family.</text>
</comment>
<dbReference type="Gene3D" id="3.40.50.300">
    <property type="entry name" value="P-loop containing nucleotide triphosphate hydrolases"/>
    <property type="match status" value="1"/>
</dbReference>
<dbReference type="Proteomes" id="UP000294299">
    <property type="component" value="Chromosome NFRAN"/>
</dbReference>
<dbReference type="GO" id="GO:0043022">
    <property type="term" value="F:ribosome binding"/>
    <property type="evidence" value="ECO:0007669"/>
    <property type="project" value="TreeGrafter"/>
</dbReference>
<dbReference type="Gene3D" id="6.10.250.2860">
    <property type="match status" value="1"/>
</dbReference>
<dbReference type="InterPro" id="IPR042108">
    <property type="entry name" value="GTPase_HflX_N_sf"/>
</dbReference>
<name>A0A484IJS7_9ARCH</name>
<evidence type="ECO:0000256" key="2">
    <source>
        <dbReference type="ARBA" id="ARBA00022741"/>
    </source>
</evidence>
<accession>A0A484IJS7</accession>
<feature type="binding site" evidence="7">
    <location>
        <position position="225"/>
    </location>
    <ligand>
        <name>Mg(2+)</name>
        <dbReference type="ChEBI" id="CHEBI:18420"/>
    </ligand>
</feature>
<keyword evidence="4 5" id="KW-0342">GTP-binding</keyword>
<dbReference type="Pfam" id="PF13167">
    <property type="entry name" value="GTP-bdg_N"/>
    <property type="match status" value="1"/>
</dbReference>
<comment type="subunit">
    <text evidence="5">Monomer. Associates with the 50S ribosomal subunit.</text>
</comment>